<comment type="pathway">
    <text evidence="1">Lipid metabolism; peroxisomal fatty acid beta-oxidation.</text>
</comment>
<dbReference type="EMBL" id="GBHO01010861">
    <property type="protein sequence ID" value="JAG32743.1"/>
    <property type="molecule type" value="Transcribed_RNA"/>
</dbReference>
<evidence type="ECO:0000313" key="33">
    <source>
        <dbReference type="EMBL" id="JAG23298.1"/>
    </source>
</evidence>
<evidence type="ECO:0000313" key="16">
    <source>
        <dbReference type="EMBL" id="JAG15957.1"/>
    </source>
</evidence>
<dbReference type="GO" id="GO:0005777">
    <property type="term" value="C:peroxisome"/>
    <property type="evidence" value="ECO:0007669"/>
    <property type="project" value="InterPro"/>
</dbReference>
<dbReference type="EMBL" id="GBHO01022565">
    <property type="protein sequence ID" value="JAG21039.1"/>
    <property type="molecule type" value="Transcribed_RNA"/>
</dbReference>
<evidence type="ECO:0000313" key="20">
    <source>
        <dbReference type="EMBL" id="JAG21034.1"/>
    </source>
</evidence>
<evidence type="ECO:0000313" key="36">
    <source>
        <dbReference type="EMBL" id="JAG23301.1"/>
    </source>
</evidence>
<dbReference type="EMBL" id="GBHO01020306">
    <property type="protein sequence ID" value="JAG23298.1"/>
    <property type="molecule type" value="Transcribed_RNA"/>
</dbReference>
<dbReference type="EMBL" id="GBHO01010858">
    <property type="protein sequence ID" value="JAG32746.1"/>
    <property type="molecule type" value="Transcribed_RNA"/>
</dbReference>
<dbReference type="InterPro" id="IPR036250">
    <property type="entry name" value="AcylCo_DH-like_C"/>
</dbReference>
<dbReference type="EMBL" id="GBHO01027646">
    <property type="protein sequence ID" value="JAG15958.1"/>
    <property type="molecule type" value="Transcribed_RNA"/>
</dbReference>
<evidence type="ECO:0000313" key="13">
    <source>
        <dbReference type="EMBL" id="JAG15954.1"/>
    </source>
</evidence>
<dbReference type="EMBL" id="GBHO01010860">
    <property type="protein sequence ID" value="JAG32744.1"/>
    <property type="molecule type" value="Transcribed_RNA"/>
</dbReference>
<dbReference type="EMBL" id="GBHO01020308">
    <property type="protein sequence ID" value="JAG23296.1"/>
    <property type="molecule type" value="Transcribed_RNA"/>
</dbReference>
<dbReference type="GO" id="GO:0003997">
    <property type="term" value="F:acyl-CoA oxidase activity"/>
    <property type="evidence" value="ECO:0007669"/>
    <property type="project" value="InterPro"/>
</dbReference>
<evidence type="ECO:0000313" key="24">
    <source>
        <dbReference type="EMBL" id="JAG21038.1"/>
    </source>
</evidence>
<evidence type="ECO:0000259" key="2">
    <source>
        <dbReference type="Pfam" id="PF22924"/>
    </source>
</evidence>
<dbReference type="EMBL" id="GBHO01009051">
    <property type="protein sequence ID" value="JAG34553.1"/>
    <property type="molecule type" value="Transcribed_RNA"/>
</dbReference>
<dbReference type="GO" id="GO:0071949">
    <property type="term" value="F:FAD binding"/>
    <property type="evidence" value="ECO:0007669"/>
    <property type="project" value="InterPro"/>
</dbReference>
<dbReference type="PANTHER" id="PTHR10909">
    <property type="entry name" value="ELECTRON TRANSPORT OXIDOREDUCTASE"/>
    <property type="match status" value="1"/>
</dbReference>
<dbReference type="EMBL" id="GBHO01020311">
    <property type="protein sequence ID" value="JAG23293.1"/>
    <property type="molecule type" value="Transcribed_RNA"/>
</dbReference>
<dbReference type="Gene3D" id="1.20.140.10">
    <property type="entry name" value="Butyryl-CoA Dehydrogenase, subunit A, domain 3"/>
    <property type="match status" value="1"/>
</dbReference>
<evidence type="ECO:0000313" key="26">
    <source>
        <dbReference type="EMBL" id="JAG21042.1"/>
    </source>
</evidence>
<dbReference type="EMBL" id="GBHO01022561">
    <property type="protein sequence ID" value="JAG21043.1"/>
    <property type="molecule type" value="Transcribed_RNA"/>
</dbReference>
<dbReference type="EMBL" id="GBHO01020303">
    <property type="protein sequence ID" value="JAG23301.1"/>
    <property type="molecule type" value="Transcribed_RNA"/>
</dbReference>
<dbReference type="EMBL" id="GBHO01039463">
    <property type="protein sequence ID" value="JAG04141.1"/>
    <property type="molecule type" value="Transcribed_RNA"/>
</dbReference>
<dbReference type="EMBL" id="GBHO01027649">
    <property type="protein sequence ID" value="JAG15955.1"/>
    <property type="molecule type" value="Transcribed_RNA"/>
</dbReference>
<dbReference type="EMBL" id="GBHO01020309">
    <property type="protein sequence ID" value="JAG23295.1"/>
    <property type="molecule type" value="Transcribed_RNA"/>
</dbReference>
<dbReference type="InterPro" id="IPR055060">
    <property type="entry name" value="ACOX_C_alpha1"/>
</dbReference>
<evidence type="ECO:0000313" key="48">
    <source>
        <dbReference type="EMBL" id="JAQ02859.1"/>
    </source>
</evidence>
<dbReference type="GO" id="GO:0033540">
    <property type="term" value="P:fatty acid beta-oxidation using acyl-CoA oxidase"/>
    <property type="evidence" value="ECO:0007669"/>
    <property type="project" value="TreeGrafter"/>
</dbReference>
<dbReference type="EMBL" id="GDHC01015770">
    <property type="protein sequence ID" value="JAQ02859.1"/>
    <property type="molecule type" value="Transcribed_RNA"/>
</dbReference>
<evidence type="ECO:0000313" key="5">
    <source>
        <dbReference type="EMBL" id="JAG04147.1"/>
    </source>
</evidence>
<dbReference type="EMBL" id="GBHO01022572">
    <property type="protein sequence ID" value="JAG21032.1"/>
    <property type="molecule type" value="Transcribed_RNA"/>
</dbReference>
<dbReference type="EMBL" id="GBHO01022562">
    <property type="protein sequence ID" value="JAG21042.1"/>
    <property type="molecule type" value="Transcribed_RNA"/>
</dbReference>
<accession>A0A0A9YM88</accession>
<evidence type="ECO:0000313" key="22">
    <source>
        <dbReference type="EMBL" id="JAG21036.1"/>
    </source>
</evidence>
<evidence type="ECO:0000313" key="27">
    <source>
        <dbReference type="EMBL" id="JAG21043.1"/>
    </source>
</evidence>
<dbReference type="GO" id="GO:0005504">
    <property type="term" value="F:fatty acid binding"/>
    <property type="evidence" value="ECO:0007669"/>
    <property type="project" value="TreeGrafter"/>
</dbReference>
<evidence type="ECO:0000313" key="45">
    <source>
        <dbReference type="EMBL" id="JAG32748.1"/>
    </source>
</evidence>
<dbReference type="EMBL" id="GBHO01010864">
    <property type="protein sequence ID" value="JAG32740.1"/>
    <property type="molecule type" value="Transcribed_RNA"/>
</dbReference>
<dbReference type="EMBL" id="GBHO01039457">
    <property type="protein sequence ID" value="JAG04147.1"/>
    <property type="molecule type" value="Transcribed_RNA"/>
</dbReference>
<dbReference type="SUPFAM" id="SSF47203">
    <property type="entry name" value="Acyl-CoA dehydrogenase C-terminal domain-like"/>
    <property type="match status" value="1"/>
</dbReference>
<evidence type="ECO:0000313" key="9">
    <source>
        <dbReference type="EMBL" id="JAG04151.1"/>
    </source>
</evidence>
<dbReference type="EMBL" id="GBHO01022570">
    <property type="protein sequence ID" value="JAG21034.1"/>
    <property type="molecule type" value="Transcribed_RNA"/>
</dbReference>
<evidence type="ECO:0000313" key="41">
    <source>
        <dbReference type="EMBL" id="JAG32744.1"/>
    </source>
</evidence>
<evidence type="ECO:0000313" key="28">
    <source>
        <dbReference type="EMBL" id="JAG23293.1"/>
    </source>
</evidence>
<dbReference type="EMBL" id="GBHO01039453">
    <property type="protein sequence ID" value="JAG04151.1"/>
    <property type="molecule type" value="Transcribed_RNA"/>
</dbReference>
<dbReference type="AlphaFoldDB" id="A0A0A9YM88"/>
<feature type="domain" description="Acyl-CoA oxidase C-alpha1" evidence="2">
    <location>
        <begin position="28"/>
        <end position="198"/>
    </location>
</feature>
<gene>
    <name evidence="43" type="primary">ACOX1_37</name>
    <name evidence="37" type="synonym">ACOX1_0</name>
    <name evidence="46" type="synonym">ACOX1_1</name>
    <name evidence="18" type="synonym">ACOX1_10</name>
    <name evidence="27" type="synonym">ACOX1_11</name>
    <name evidence="16" type="synonym">ACOX1_12</name>
    <name evidence="15" type="synonym">ACOX1_13</name>
    <name evidence="17" type="synonym">ACOX1_14</name>
    <name evidence="29" type="synonym">ACOX1_15</name>
    <name evidence="30" type="synonym">ACOX1_16</name>
    <name evidence="28" type="synonym">ACOX1_17</name>
    <name evidence="26" type="synonym">ACOX1_18</name>
    <name evidence="6" type="synonym">ACOX1_19</name>
    <name evidence="39" type="synonym">ACOX1_2</name>
    <name evidence="3" type="synonym">ACOX1_20</name>
    <name evidence="36" type="synonym">ACOX1_21</name>
    <name evidence="47" type="synonym">ACOX1_22</name>
    <name evidence="41" type="synonym">ACOX1_23</name>
    <name evidence="23" type="synonym">ACOX1_24</name>
    <name evidence="24" type="synonym">ACOX1_25</name>
    <name evidence="22" type="synonym">ACOX1_26</name>
    <name evidence="20" type="synonym">ACOX1_27</name>
    <name evidence="21" type="synonym">ACOX1_28</name>
    <name evidence="5" type="synonym">ACOX1_29</name>
    <name evidence="32" type="synonym">ACOX1_3</name>
    <name evidence="45" type="synonym">ACOX1_30</name>
    <name evidence="33" type="synonym">ACOX1_31</name>
    <name evidence="34" type="synonym">ACOX1_32</name>
    <name evidence="9" type="synonym">ACOX1_33</name>
    <name evidence="8" type="synonym">ACOX1_34</name>
    <name evidence="42" type="synonym">ACOX1_35</name>
    <name evidence="40" type="synonym">ACOX1_36</name>
    <name evidence="25" type="synonym">ACOX1_38</name>
    <name evidence="35" type="synonym">ACOX1_39</name>
    <name evidence="31" type="synonym">ACOX1_4</name>
    <name evidence="14" type="synonym">ACOX1_40</name>
    <name evidence="38" type="synonym">ACOX1_41</name>
    <name evidence="7" type="synonym">ACOX1_42</name>
    <name evidence="4" type="synonym">ACOX1_43</name>
    <name evidence="44" type="synonym">ACOX1_44</name>
    <name evidence="10" type="synonym">ACOX1_5</name>
    <name evidence="11" type="synonym">ACOX1_6</name>
    <name evidence="13" type="synonym">ACOX1_7</name>
    <name evidence="12" type="synonym">ACOX1_8</name>
    <name evidence="19" type="synonym">ACOX1_9</name>
    <name evidence="28" type="ORF">CM83_28991</name>
    <name evidence="30" type="ORF">CM83_28995</name>
    <name evidence="29" type="ORF">CM83_28999</name>
    <name evidence="32" type="ORF">CM83_29003</name>
    <name evidence="31" type="ORF">CM83_29007</name>
    <name evidence="34" type="ORF">CM83_29011</name>
    <name evidence="33" type="ORF">CM83_29015</name>
    <name evidence="36" type="ORF">CM83_29019</name>
    <name evidence="35" type="ORF">CM83_29023</name>
    <name evidence="25" type="ORF">CM83_29027</name>
    <name evidence="24" type="ORF">CM83_29031</name>
    <name evidence="23" type="ORF">CM83_29035</name>
    <name evidence="22" type="ORF">CM83_29039</name>
    <name evidence="21" type="ORF">CM83_29043</name>
    <name evidence="20" type="ORF">CM83_29047</name>
    <name evidence="19" type="ORF">CM83_29051</name>
    <name evidence="18" type="ORF">CM83_29055</name>
    <name evidence="27" type="ORF">CM83_29059</name>
    <name evidence="26" type="ORF">CM83_29063</name>
    <name evidence="6" type="ORF">CM83_29066</name>
    <name evidence="7" type="ORF">CM83_29070</name>
    <name evidence="4" type="ORF">CM83_29074</name>
    <name evidence="5" type="ORF">CM83_29078</name>
    <name evidence="10" type="ORF">CM83_29082</name>
    <name evidence="11" type="ORF">CM83_29086</name>
    <name evidence="8" type="ORF">CM83_29090</name>
    <name evidence="9" type="ORF">CM83_29094</name>
    <name evidence="3" type="ORF">CM83_29098</name>
    <name evidence="47" type="ORF">CM83_29102</name>
    <name evidence="41" type="ORF">CM83_29106</name>
    <name evidence="40" type="ORF">CM83_29110</name>
    <name evidence="43" type="ORF">CM83_29114</name>
    <name evidence="42" type="ORF">CM83_29118</name>
    <name evidence="45" type="ORF">CM83_29122</name>
    <name evidence="44" type="ORF">CM83_29126</name>
    <name evidence="46" type="ORF">CM83_29130</name>
    <name evidence="37" type="ORF">CM83_29134</name>
    <name evidence="39" type="ORF">CM83_29138</name>
    <name evidence="38" type="ORF">CM83_29142</name>
    <name evidence="14" type="ORF">CM83_29146</name>
    <name evidence="15" type="ORF">CM83_29150</name>
    <name evidence="16" type="ORF">CM83_29154</name>
    <name evidence="17" type="ORF">CM83_29158</name>
    <name evidence="12" type="ORF">CM83_29162</name>
    <name evidence="13" type="ORF">CM83_29166</name>
    <name evidence="48" type="ORF">g.21182</name>
    <name evidence="49" type="ORF">g.21195</name>
</gene>
<dbReference type="EMBL" id="GBHO01027651">
    <property type="protein sequence ID" value="JAG15953.1"/>
    <property type="molecule type" value="Transcribed_RNA"/>
</dbReference>
<evidence type="ECO:0000313" key="23">
    <source>
        <dbReference type="EMBL" id="JAG21037.1"/>
    </source>
</evidence>
<evidence type="ECO:0000313" key="8">
    <source>
        <dbReference type="EMBL" id="JAG04150.1"/>
    </source>
</evidence>
<dbReference type="EMBL" id="GBHO01039454">
    <property type="protein sequence ID" value="JAG04150.1"/>
    <property type="molecule type" value="Transcribed_RNA"/>
</dbReference>
<evidence type="ECO:0000313" key="4">
    <source>
        <dbReference type="EMBL" id="JAG04146.1"/>
    </source>
</evidence>
<evidence type="ECO:0000313" key="10">
    <source>
        <dbReference type="EMBL" id="JAG04152.1"/>
    </source>
</evidence>
<evidence type="ECO:0000313" key="32">
    <source>
        <dbReference type="EMBL" id="JAG23297.1"/>
    </source>
</evidence>
<dbReference type="Pfam" id="PF22924">
    <property type="entry name" value="ACOX_C_alpha1"/>
    <property type="match status" value="1"/>
</dbReference>
<dbReference type="EMBL" id="GBHO01022566">
    <property type="protein sequence ID" value="JAG21038.1"/>
    <property type="molecule type" value="Transcribed_RNA"/>
</dbReference>
<evidence type="ECO:0000313" key="40">
    <source>
        <dbReference type="EMBL" id="JAG32743.1"/>
    </source>
</evidence>
<protein>
    <submittedName>
        <fullName evidence="43">Peroxisomal acyl-coenzyme A oxidase 1</fullName>
    </submittedName>
</protein>
<evidence type="ECO:0000313" key="47">
    <source>
        <dbReference type="EMBL" id="JAG34553.1"/>
    </source>
</evidence>
<dbReference type="EMBL" id="GBHO01010856">
    <property type="protein sequence ID" value="JAG32748.1"/>
    <property type="molecule type" value="Transcribed_RNA"/>
</dbReference>
<name>A0A0A9YM88_LYGHE</name>
<evidence type="ECO:0000313" key="7">
    <source>
        <dbReference type="EMBL" id="JAG04149.1"/>
    </source>
</evidence>
<evidence type="ECO:0000313" key="44">
    <source>
        <dbReference type="EMBL" id="JAG32747.1"/>
    </source>
</evidence>
<reference evidence="43" key="1">
    <citation type="journal article" date="2014" name="PLoS ONE">
        <title>Transcriptome-Based Identification of ABC Transporters in the Western Tarnished Plant Bug Lygus hesperus.</title>
        <authorList>
            <person name="Hull J.J."/>
            <person name="Chaney K."/>
            <person name="Geib S.M."/>
            <person name="Fabrick J.A."/>
            <person name="Brent C.S."/>
            <person name="Walsh D."/>
            <person name="Lavine L.C."/>
        </authorList>
    </citation>
    <scope>NUCLEOTIDE SEQUENCE</scope>
</reference>
<dbReference type="EMBL" id="GBHO01010859">
    <property type="protein sequence ID" value="JAG32745.1"/>
    <property type="molecule type" value="Transcribed_RNA"/>
</dbReference>
<dbReference type="EMBL" id="GBHO01039456">
    <property type="protein sequence ID" value="JAG04148.1"/>
    <property type="molecule type" value="Transcribed_RNA"/>
</dbReference>
<dbReference type="EMBL" id="GBHO01019075">
    <property type="protein sequence ID" value="JAG24529.1"/>
    <property type="molecule type" value="Transcribed_RNA"/>
</dbReference>
<evidence type="ECO:0000313" key="18">
    <source>
        <dbReference type="EMBL" id="JAG21032.1"/>
    </source>
</evidence>
<dbReference type="InterPro" id="IPR012258">
    <property type="entry name" value="Acyl-CoA_oxidase"/>
</dbReference>
<evidence type="ECO:0000313" key="39">
    <source>
        <dbReference type="EMBL" id="JAG32740.1"/>
    </source>
</evidence>
<dbReference type="EMBL" id="GBHO01020304">
    <property type="protein sequence ID" value="JAG23300.1"/>
    <property type="molecule type" value="Transcribed_RNA"/>
</dbReference>
<evidence type="ECO:0000313" key="14">
    <source>
        <dbReference type="EMBL" id="JAG15955.1"/>
    </source>
</evidence>
<dbReference type="EMBL" id="GBHO01027648">
    <property type="protein sequence ID" value="JAG15956.1"/>
    <property type="molecule type" value="Transcribed_RNA"/>
</dbReference>
<evidence type="ECO:0000256" key="1">
    <source>
        <dbReference type="ARBA" id="ARBA00004846"/>
    </source>
</evidence>
<evidence type="ECO:0000313" key="46">
    <source>
        <dbReference type="EMBL" id="JAG32750.1"/>
    </source>
</evidence>
<dbReference type="SMR" id="A0A0A9YM88"/>
<dbReference type="EMBL" id="GDHC01011416">
    <property type="protein sequence ID" value="JAQ07213.1"/>
    <property type="molecule type" value="Transcribed_RNA"/>
</dbReference>
<dbReference type="EMBL" id="GBHO01022571">
    <property type="protein sequence ID" value="JAG21033.1"/>
    <property type="molecule type" value="Transcribed_RNA"/>
</dbReference>
<reference evidence="43" key="2">
    <citation type="submission" date="2014-07" db="EMBL/GenBank/DDBJ databases">
        <authorList>
            <person name="Hull J."/>
        </authorList>
    </citation>
    <scope>NUCLEOTIDE SEQUENCE</scope>
</reference>
<dbReference type="EMBL" id="GBHO01027647">
    <property type="protein sequence ID" value="JAG15957.1"/>
    <property type="molecule type" value="Transcribed_RNA"/>
</dbReference>
<evidence type="ECO:0000313" key="38">
    <source>
        <dbReference type="EMBL" id="JAG32739.1"/>
    </source>
</evidence>
<evidence type="ECO:0000313" key="42">
    <source>
        <dbReference type="EMBL" id="JAG32745.1"/>
    </source>
</evidence>
<dbReference type="EMBL" id="GBHO01039458">
    <property type="protein sequence ID" value="JAG04146.1"/>
    <property type="molecule type" value="Transcribed_RNA"/>
</dbReference>
<dbReference type="EMBL" id="GBHO01027650">
    <property type="protein sequence ID" value="JAG15954.1"/>
    <property type="molecule type" value="Transcribed_RNA"/>
</dbReference>
<dbReference type="EMBL" id="GBHO01010857">
    <property type="protein sequence ID" value="JAG32747.1"/>
    <property type="molecule type" value="Transcribed_RNA"/>
</dbReference>
<evidence type="ECO:0000313" key="12">
    <source>
        <dbReference type="EMBL" id="JAG15953.1"/>
    </source>
</evidence>
<evidence type="ECO:0000313" key="15">
    <source>
        <dbReference type="EMBL" id="JAG15956.1"/>
    </source>
</evidence>
<dbReference type="PANTHER" id="PTHR10909:SF250">
    <property type="entry name" value="PEROXISOMAL ACYL-COENZYME A OXIDASE 1"/>
    <property type="match status" value="1"/>
</dbReference>
<evidence type="ECO:0000313" key="6">
    <source>
        <dbReference type="EMBL" id="JAG04148.1"/>
    </source>
</evidence>
<evidence type="ECO:0000313" key="30">
    <source>
        <dbReference type="EMBL" id="JAG23295.1"/>
    </source>
</evidence>
<evidence type="ECO:0000313" key="17">
    <source>
        <dbReference type="EMBL" id="JAG15958.1"/>
    </source>
</evidence>
<dbReference type="EMBL" id="GBHO01020310">
    <property type="protein sequence ID" value="JAG23294.1"/>
    <property type="molecule type" value="Transcribed_RNA"/>
</dbReference>
<evidence type="ECO:0000313" key="31">
    <source>
        <dbReference type="EMBL" id="JAG23296.1"/>
    </source>
</evidence>
<dbReference type="EMBL" id="GBHO01020307">
    <property type="protein sequence ID" value="JAG23297.1"/>
    <property type="molecule type" value="Transcribed_RNA"/>
</dbReference>
<dbReference type="EMBL" id="GBHO01022568">
    <property type="protein sequence ID" value="JAG21036.1"/>
    <property type="molecule type" value="Transcribed_RNA"/>
</dbReference>
<evidence type="ECO:0000313" key="35">
    <source>
        <dbReference type="EMBL" id="JAG23300.1"/>
    </source>
</evidence>
<evidence type="ECO:0000313" key="25">
    <source>
        <dbReference type="EMBL" id="JAG21039.1"/>
    </source>
</evidence>
<dbReference type="EMBL" id="GBHO01039455">
    <property type="protein sequence ID" value="JAG04149.1"/>
    <property type="molecule type" value="Transcribed_RNA"/>
</dbReference>
<evidence type="ECO:0000313" key="29">
    <source>
        <dbReference type="EMBL" id="JAG23294.1"/>
    </source>
</evidence>
<dbReference type="EMBL" id="GBHO01020305">
    <property type="protein sequence ID" value="JAG23299.1"/>
    <property type="molecule type" value="Transcribed_RNA"/>
</dbReference>
<dbReference type="EMBL" id="GBHO01039452">
    <property type="protein sequence ID" value="JAG04152.1"/>
    <property type="molecule type" value="Transcribed_RNA"/>
</dbReference>
<dbReference type="EMBL" id="GBHO01022567">
    <property type="protein sequence ID" value="JAG21037.1"/>
    <property type="molecule type" value="Transcribed_RNA"/>
</dbReference>
<evidence type="ECO:0000313" key="3">
    <source>
        <dbReference type="EMBL" id="JAG04141.1"/>
    </source>
</evidence>
<dbReference type="EMBL" id="GBHO01022569">
    <property type="protein sequence ID" value="JAG21035.1"/>
    <property type="molecule type" value="Transcribed_RNA"/>
</dbReference>
<evidence type="ECO:0000313" key="43">
    <source>
        <dbReference type="EMBL" id="JAG32746.1"/>
    </source>
</evidence>
<proteinExistence type="predicted"/>
<dbReference type="GO" id="GO:0055088">
    <property type="term" value="P:lipid homeostasis"/>
    <property type="evidence" value="ECO:0007669"/>
    <property type="project" value="TreeGrafter"/>
</dbReference>
<evidence type="ECO:0000313" key="19">
    <source>
        <dbReference type="EMBL" id="JAG21033.1"/>
    </source>
</evidence>
<reference evidence="48" key="3">
    <citation type="journal article" date="2016" name="Gigascience">
        <title>De novo construction of an expanded transcriptome assembly for the western tarnished plant bug, Lygus hesperus.</title>
        <authorList>
            <person name="Tassone E.E."/>
            <person name="Geib S.M."/>
            <person name="Hall B."/>
            <person name="Fabrick J.A."/>
            <person name="Brent C.S."/>
            <person name="Hull J.J."/>
        </authorList>
    </citation>
    <scope>NUCLEOTIDE SEQUENCE</scope>
</reference>
<dbReference type="EMBL" id="GBHO01010865">
    <property type="protein sequence ID" value="JAG32739.1"/>
    <property type="molecule type" value="Transcribed_RNA"/>
</dbReference>
<dbReference type="EMBL" id="GBHO01039451">
    <property type="protein sequence ID" value="JAG04153.1"/>
    <property type="molecule type" value="Transcribed_RNA"/>
</dbReference>
<evidence type="ECO:0000313" key="21">
    <source>
        <dbReference type="EMBL" id="JAG21035.1"/>
    </source>
</evidence>
<dbReference type="EMBL" id="GBHO01010854">
    <property type="protein sequence ID" value="JAG32750.1"/>
    <property type="molecule type" value="Transcribed_RNA"/>
</dbReference>
<evidence type="ECO:0000313" key="11">
    <source>
        <dbReference type="EMBL" id="JAG04153.1"/>
    </source>
</evidence>
<evidence type="ECO:0000313" key="49">
    <source>
        <dbReference type="EMBL" id="JAQ07213.1"/>
    </source>
</evidence>
<sequence length="198" mass="21884">MLARYQYVDGDGNFHVTEEKKQSRQLHYATMMFTRGSMVKTAGGMLARAATIATRYSCIRQQGYRRPNRVVSYKDPEVPIIDHYIQRYRVCKYIALTYALKCAGSWLIEQFQQLENSELGVVGGIADTSALTTVAATTAGLKGLTTLLTCNGIEDLRKSCGGNGYLLASGIGALSVDYVWQTTAEGDFIILLLQTARF</sequence>
<evidence type="ECO:0000313" key="34">
    <source>
        <dbReference type="EMBL" id="JAG23299.1"/>
    </source>
</evidence>
<organism evidence="43">
    <name type="scientific">Lygus hesperus</name>
    <name type="common">Western plant bug</name>
    <dbReference type="NCBI Taxonomy" id="30085"/>
    <lineage>
        <taxon>Eukaryota</taxon>
        <taxon>Metazoa</taxon>
        <taxon>Ecdysozoa</taxon>
        <taxon>Arthropoda</taxon>
        <taxon>Hexapoda</taxon>
        <taxon>Insecta</taxon>
        <taxon>Pterygota</taxon>
        <taxon>Neoptera</taxon>
        <taxon>Paraneoptera</taxon>
        <taxon>Hemiptera</taxon>
        <taxon>Heteroptera</taxon>
        <taxon>Panheteroptera</taxon>
        <taxon>Cimicomorpha</taxon>
        <taxon>Miridae</taxon>
        <taxon>Mirini</taxon>
        <taxon>Lygus</taxon>
    </lineage>
</organism>
<evidence type="ECO:0000313" key="37">
    <source>
        <dbReference type="EMBL" id="JAG24529.1"/>
    </source>
</evidence>